<proteinExistence type="predicted"/>
<accession>A0A0F0CP08</accession>
<organism evidence="3 4">
    <name type="scientific">Candidatus Omnitrophus magneticus</name>
    <dbReference type="NCBI Taxonomy" id="1609969"/>
    <lineage>
        <taxon>Bacteria</taxon>
        <taxon>Pseudomonadati</taxon>
        <taxon>Candidatus Omnitrophota</taxon>
        <taxon>Candidatus Omnitrophus</taxon>
    </lineage>
</organism>
<dbReference type="PANTHER" id="PTHR43727">
    <property type="entry name" value="DIAMINOPIMELATE DECARBOXYLASE"/>
    <property type="match status" value="1"/>
</dbReference>
<comment type="cofactor">
    <cofactor evidence="1">
        <name>pyridoxal 5'-phosphate</name>
        <dbReference type="ChEBI" id="CHEBI:597326"/>
    </cofactor>
</comment>
<dbReference type="PANTHER" id="PTHR43727:SF1">
    <property type="entry name" value="CARBOXYNORSPERMIDINE_CARBOXYSPERMIDINE DECARBOXYLASE"/>
    <property type="match status" value="1"/>
</dbReference>
<dbReference type="SUPFAM" id="SSF51419">
    <property type="entry name" value="PLP-binding barrel"/>
    <property type="match status" value="1"/>
</dbReference>
<comment type="caution">
    <text evidence="3">The sequence shown here is derived from an EMBL/GenBank/DDBJ whole genome shotgun (WGS) entry which is preliminary data.</text>
</comment>
<sequence length="225" mass="25319">MSCNFNAIASQLKETPCYVVDLGALKKNLEILKSVQLNAPCDIILALKGFSMFSVFPVIRNYLKGITASSLHEARLGYEEFGKDVHVYAPAYREDEFDELLRYATHITFNSFSQWEFFKPFFKKSGKNIKAGLRVNPEHSEVKVPLYDPCAPFSRLGIPHEEFKGKSLDGITGIHFHTLCELNSDALERTLTAVEKKFGDIIKNVECAISLKINFFPGVKGSSKE</sequence>
<dbReference type="Proteomes" id="UP000033428">
    <property type="component" value="Unassembled WGS sequence"/>
</dbReference>
<dbReference type="AlphaFoldDB" id="A0A0F0CP08"/>
<evidence type="ECO:0000256" key="2">
    <source>
        <dbReference type="ARBA" id="ARBA00022898"/>
    </source>
</evidence>
<reference evidence="3 4" key="1">
    <citation type="submission" date="2015-02" db="EMBL/GenBank/DDBJ databases">
        <title>Single-cell genomics of uncultivated deep-branching MTB reveals a conserved set of magnetosome genes.</title>
        <authorList>
            <person name="Kolinko S."/>
            <person name="Richter M."/>
            <person name="Glockner F.O."/>
            <person name="Brachmann A."/>
            <person name="Schuler D."/>
        </authorList>
    </citation>
    <scope>NUCLEOTIDE SEQUENCE [LARGE SCALE GENOMIC DNA]</scope>
    <source>
        <strain evidence="3">SKK-01</strain>
    </source>
</reference>
<keyword evidence="4" id="KW-1185">Reference proteome</keyword>
<dbReference type="EMBL" id="JYNY01000634">
    <property type="protein sequence ID" value="KJJ83246.1"/>
    <property type="molecule type" value="Genomic_DNA"/>
</dbReference>
<evidence type="ECO:0000313" key="4">
    <source>
        <dbReference type="Proteomes" id="UP000033428"/>
    </source>
</evidence>
<dbReference type="GO" id="GO:0008836">
    <property type="term" value="F:diaminopimelate decarboxylase activity"/>
    <property type="evidence" value="ECO:0007669"/>
    <property type="project" value="TreeGrafter"/>
</dbReference>
<keyword evidence="2" id="KW-0663">Pyridoxal phosphate</keyword>
<dbReference type="InterPro" id="IPR029066">
    <property type="entry name" value="PLP-binding_barrel"/>
</dbReference>
<dbReference type="GO" id="GO:0009089">
    <property type="term" value="P:lysine biosynthetic process via diaminopimelate"/>
    <property type="evidence" value="ECO:0007669"/>
    <property type="project" value="TreeGrafter"/>
</dbReference>
<evidence type="ECO:0000313" key="3">
    <source>
        <dbReference type="EMBL" id="KJJ83246.1"/>
    </source>
</evidence>
<name>A0A0F0CP08_9BACT</name>
<protein>
    <submittedName>
        <fullName evidence="3">Carboxynorspermidine decarboxylase</fullName>
    </submittedName>
</protein>
<dbReference type="PATRIC" id="fig|1609969.3.peg.3123"/>
<gene>
    <name evidence="3" type="ORF">OMAG_002920</name>
</gene>
<evidence type="ECO:0000256" key="1">
    <source>
        <dbReference type="ARBA" id="ARBA00001933"/>
    </source>
</evidence>
<dbReference type="Gene3D" id="3.20.20.10">
    <property type="entry name" value="Alanine racemase"/>
    <property type="match status" value="1"/>
</dbReference>